<accession>A0A2P8I9H7</accession>
<feature type="domain" description="ABC transmembrane type-1" evidence="8">
    <location>
        <begin position="84"/>
        <end position="268"/>
    </location>
</feature>
<comment type="similarity">
    <text evidence="7">Belongs to the binding-protein-dependent transport system permease family.</text>
</comment>
<keyword evidence="3" id="KW-1003">Cell membrane</keyword>
<dbReference type="SUPFAM" id="SSF161098">
    <property type="entry name" value="MetI-like"/>
    <property type="match status" value="1"/>
</dbReference>
<dbReference type="AlphaFoldDB" id="A0A2P8I9H7"/>
<evidence type="ECO:0000256" key="3">
    <source>
        <dbReference type="ARBA" id="ARBA00022475"/>
    </source>
</evidence>
<evidence type="ECO:0000256" key="2">
    <source>
        <dbReference type="ARBA" id="ARBA00022448"/>
    </source>
</evidence>
<keyword evidence="5 7" id="KW-1133">Transmembrane helix</keyword>
<feature type="transmembrane region" description="Helical" evidence="7">
    <location>
        <begin position="130"/>
        <end position="148"/>
    </location>
</feature>
<evidence type="ECO:0000256" key="4">
    <source>
        <dbReference type="ARBA" id="ARBA00022692"/>
    </source>
</evidence>
<dbReference type="InterPro" id="IPR035906">
    <property type="entry name" value="MetI-like_sf"/>
</dbReference>
<dbReference type="InterPro" id="IPR000515">
    <property type="entry name" value="MetI-like"/>
</dbReference>
<comment type="caution">
    <text evidence="9">The sequence shown here is derived from an EMBL/GenBank/DDBJ whole genome shotgun (WGS) entry which is preliminary data.</text>
</comment>
<gene>
    <name evidence="9" type="ORF">B0I31_10585</name>
</gene>
<evidence type="ECO:0000256" key="1">
    <source>
        <dbReference type="ARBA" id="ARBA00004651"/>
    </source>
</evidence>
<evidence type="ECO:0000256" key="7">
    <source>
        <dbReference type="RuleBase" id="RU363032"/>
    </source>
</evidence>
<name>A0A2P8I9H7_SACCR</name>
<feature type="transmembrane region" description="Helical" evidence="7">
    <location>
        <begin position="249"/>
        <end position="271"/>
    </location>
</feature>
<dbReference type="Pfam" id="PF00528">
    <property type="entry name" value="BPD_transp_1"/>
    <property type="match status" value="1"/>
</dbReference>
<dbReference type="CDD" id="cd06261">
    <property type="entry name" value="TM_PBP2"/>
    <property type="match status" value="1"/>
</dbReference>
<keyword evidence="10" id="KW-1185">Reference proteome</keyword>
<evidence type="ECO:0000256" key="5">
    <source>
        <dbReference type="ARBA" id="ARBA00022989"/>
    </source>
</evidence>
<keyword evidence="6 7" id="KW-0472">Membrane</keyword>
<dbReference type="GO" id="GO:0042918">
    <property type="term" value="P:alkanesulfonate transmembrane transport"/>
    <property type="evidence" value="ECO:0007669"/>
    <property type="project" value="UniProtKB-ARBA"/>
</dbReference>
<feature type="transmembrane region" description="Helical" evidence="7">
    <location>
        <begin position="95"/>
        <end position="118"/>
    </location>
</feature>
<dbReference type="FunFam" id="1.10.3720.10:FF:000003">
    <property type="entry name" value="Aliphatic sulfonate ABC transporter permease"/>
    <property type="match status" value="1"/>
</dbReference>
<evidence type="ECO:0000313" key="9">
    <source>
        <dbReference type="EMBL" id="PSL55128.1"/>
    </source>
</evidence>
<dbReference type="Proteomes" id="UP000241118">
    <property type="component" value="Unassembled WGS sequence"/>
</dbReference>
<dbReference type="GO" id="GO:0005886">
    <property type="term" value="C:plasma membrane"/>
    <property type="evidence" value="ECO:0007669"/>
    <property type="project" value="UniProtKB-SubCell"/>
</dbReference>
<dbReference type="PROSITE" id="PS50928">
    <property type="entry name" value="ABC_TM1"/>
    <property type="match status" value="1"/>
</dbReference>
<evidence type="ECO:0000256" key="6">
    <source>
        <dbReference type="ARBA" id="ARBA00023136"/>
    </source>
</evidence>
<organism evidence="9 10">
    <name type="scientific">Saccharothrix carnea</name>
    <dbReference type="NCBI Taxonomy" id="1280637"/>
    <lineage>
        <taxon>Bacteria</taxon>
        <taxon>Bacillati</taxon>
        <taxon>Actinomycetota</taxon>
        <taxon>Actinomycetes</taxon>
        <taxon>Pseudonocardiales</taxon>
        <taxon>Pseudonocardiaceae</taxon>
        <taxon>Saccharothrix</taxon>
    </lineage>
</organism>
<sequence length="281" mass="30056">MSAGEKSVSISTAGVVARPESVVPARAPAVKQRKLPDLRRWLSPIGLVLLWQAASSTGVLPPDKLASPATVFRSAYELVVDGQLVDAFLVSLSRVAVGFVIGAVVGGALGLVSGLSRWGERLLDPPVQMLRTLPHLGLIPLFILWFGIGEEPKLALVAAGVAFPLYLNLHAGIRQTDPALLEAARVLGYTRLDRVVHVVLPSAVPQTLVGLRIALGTAWLSLIVGEQINADAGIGYLINNAREFLRTDVVVVGLLVYALLGLSTDALVRALERRVLRWRAR</sequence>
<feature type="transmembrane region" description="Helical" evidence="7">
    <location>
        <begin position="154"/>
        <end position="173"/>
    </location>
</feature>
<dbReference type="PANTHER" id="PTHR30151">
    <property type="entry name" value="ALKANE SULFONATE ABC TRANSPORTER-RELATED, MEMBRANE SUBUNIT"/>
    <property type="match status" value="1"/>
</dbReference>
<comment type="subcellular location">
    <subcellularLocation>
        <location evidence="1 7">Cell membrane</location>
        <topology evidence="1 7">Multi-pass membrane protein</topology>
    </subcellularLocation>
</comment>
<proteinExistence type="inferred from homology"/>
<dbReference type="Gene3D" id="1.10.3720.10">
    <property type="entry name" value="MetI-like"/>
    <property type="match status" value="1"/>
</dbReference>
<protein>
    <submittedName>
        <fullName evidence="9">Sulfonate transport system permease protein</fullName>
    </submittedName>
</protein>
<keyword evidence="2 7" id="KW-0813">Transport</keyword>
<dbReference type="PANTHER" id="PTHR30151:SF38">
    <property type="entry name" value="ALIPHATIC SULFONATES TRANSPORT PERMEASE PROTEIN SSUC-RELATED"/>
    <property type="match status" value="1"/>
</dbReference>
<dbReference type="EMBL" id="PYAX01000005">
    <property type="protein sequence ID" value="PSL55128.1"/>
    <property type="molecule type" value="Genomic_DNA"/>
</dbReference>
<evidence type="ECO:0000259" key="8">
    <source>
        <dbReference type="PROSITE" id="PS50928"/>
    </source>
</evidence>
<reference evidence="9 10" key="1">
    <citation type="submission" date="2018-03" db="EMBL/GenBank/DDBJ databases">
        <title>Genomic Encyclopedia of Type Strains, Phase III (KMG-III): the genomes of soil and plant-associated and newly described type strains.</title>
        <authorList>
            <person name="Whitman W."/>
        </authorList>
    </citation>
    <scope>NUCLEOTIDE SEQUENCE [LARGE SCALE GENOMIC DNA]</scope>
    <source>
        <strain evidence="9 10">CGMCC 4.7097</strain>
    </source>
</reference>
<evidence type="ECO:0000313" key="10">
    <source>
        <dbReference type="Proteomes" id="UP000241118"/>
    </source>
</evidence>
<keyword evidence="4 7" id="KW-0812">Transmembrane</keyword>